<dbReference type="EC" id="3.1.26.5" evidence="7 8"/>
<keyword evidence="3 7" id="KW-0540">Nuclease</keyword>
<proteinExistence type="inferred from homology"/>
<comment type="catalytic activity">
    <reaction evidence="7">
        <text>Endonucleolytic cleavage of RNA, removing 5'-extranucleotides from tRNA precursor.</text>
        <dbReference type="EC" id="3.1.26.5"/>
    </reaction>
</comment>
<accession>A0ABS8TS33</accession>
<evidence type="ECO:0000256" key="3">
    <source>
        <dbReference type="ARBA" id="ARBA00022722"/>
    </source>
</evidence>
<keyword evidence="5 7" id="KW-0378">Hydrolase</keyword>
<dbReference type="NCBIfam" id="TIGR00188">
    <property type="entry name" value="rnpA"/>
    <property type="match status" value="1"/>
</dbReference>
<evidence type="ECO:0000256" key="2">
    <source>
        <dbReference type="ARBA" id="ARBA00022694"/>
    </source>
</evidence>
<dbReference type="PROSITE" id="PS00648">
    <property type="entry name" value="RIBONUCLEASE_P"/>
    <property type="match status" value="1"/>
</dbReference>
<dbReference type="InterPro" id="IPR020568">
    <property type="entry name" value="Ribosomal_Su5_D2-typ_SF"/>
</dbReference>
<evidence type="ECO:0000256" key="7">
    <source>
        <dbReference type="HAMAP-Rule" id="MF_00227"/>
    </source>
</evidence>
<keyword evidence="6 7" id="KW-0694">RNA-binding</keyword>
<comment type="subunit">
    <text evidence="7">Consists of a catalytic RNA component (M1 or rnpB) and a protein subunit.</text>
</comment>
<reference evidence="9" key="1">
    <citation type="submission" date="2021-11" db="EMBL/GenBank/DDBJ databases">
        <title>Genome sequence of Xylella taiwanensis PLS432.</title>
        <authorList>
            <person name="Weng L.-W."/>
            <person name="Su C.-C."/>
            <person name="Tsai C.-W."/>
            <person name="Kuo C.-H."/>
        </authorList>
    </citation>
    <scope>NUCLEOTIDE SEQUENCE</scope>
    <source>
        <strain evidence="9">PLS432</strain>
    </source>
</reference>
<evidence type="ECO:0000256" key="6">
    <source>
        <dbReference type="ARBA" id="ARBA00022884"/>
    </source>
</evidence>
<evidence type="ECO:0000256" key="8">
    <source>
        <dbReference type="NCBIfam" id="TIGR00188"/>
    </source>
</evidence>
<comment type="function">
    <text evidence="1 7">RNaseP catalyzes the removal of the 5'-leader sequence from pre-tRNA to produce the mature 5'-terminus. It can also cleave other RNA substrates such as 4.5S RNA. The protein component plays an auxiliary but essential role in vivo by binding to the 5'-leader sequence and broadening the substrate specificity of the ribozyme.</text>
</comment>
<evidence type="ECO:0000256" key="5">
    <source>
        <dbReference type="ARBA" id="ARBA00022801"/>
    </source>
</evidence>
<dbReference type="SUPFAM" id="SSF54211">
    <property type="entry name" value="Ribosomal protein S5 domain 2-like"/>
    <property type="match status" value="1"/>
</dbReference>
<dbReference type="Gene3D" id="3.30.230.10">
    <property type="match status" value="1"/>
</dbReference>
<dbReference type="EMBL" id="JAJPPU010000002">
    <property type="protein sequence ID" value="MCD8472792.1"/>
    <property type="molecule type" value="Genomic_DNA"/>
</dbReference>
<dbReference type="GO" id="GO:0004526">
    <property type="term" value="F:ribonuclease P activity"/>
    <property type="evidence" value="ECO:0007669"/>
    <property type="project" value="UniProtKB-EC"/>
</dbReference>
<dbReference type="InterPro" id="IPR000100">
    <property type="entry name" value="RNase_P"/>
</dbReference>
<dbReference type="InterPro" id="IPR014721">
    <property type="entry name" value="Ribsml_uS5_D2-typ_fold_subgr"/>
</dbReference>
<dbReference type="Pfam" id="PF00825">
    <property type="entry name" value="Ribonuclease_P"/>
    <property type="match status" value="1"/>
</dbReference>
<sequence>MLPHAAKSQFCLCHVGTLNSRKRFPRSARVCLRSEYSVIFKQGCHKGSMLLRLHHRPTSGPVRLGLVVSRKVDIRAVNRNRVKRVLRETMRQIASNLVPGDYVVVVRQTARNVSNADLCIAFLSLLRRIGALPLTAIDNTMPPLFQSKCSRK</sequence>
<keyword evidence="10" id="KW-1185">Reference proteome</keyword>
<evidence type="ECO:0000313" key="10">
    <source>
        <dbReference type="Proteomes" id="UP001430701"/>
    </source>
</evidence>
<comment type="caution">
    <text evidence="9">The sequence shown here is derived from an EMBL/GenBank/DDBJ whole genome shotgun (WGS) entry which is preliminary data.</text>
</comment>
<gene>
    <name evidence="7 9" type="primary">rnpA</name>
    <name evidence="9" type="ORF">LPH55_04740</name>
</gene>
<dbReference type="RefSeq" id="WP_081755381.1">
    <property type="nucleotide sequence ID" value="NZ_CP053627.1"/>
</dbReference>
<evidence type="ECO:0000256" key="1">
    <source>
        <dbReference type="ARBA" id="ARBA00002663"/>
    </source>
</evidence>
<dbReference type="PANTHER" id="PTHR33992">
    <property type="entry name" value="RIBONUCLEASE P PROTEIN COMPONENT"/>
    <property type="match status" value="1"/>
</dbReference>
<dbReference type="InterPro" id="IPR020539">
    <property type="entry name" value="RNase_P_CS"/>
</dbReference>
<dbReference type="PANTHER" id="PTHR33992:SF1">
    <property type="entry name" value="RIBONUCLEASE P PROTEIN COMPONENT"/>
    <property type="match status" value="1"/>
</dbReference>
<dbReference type="GeneID" id="68901987"/>
<keyword evidence="2 7" id="KW-0819">tRNA processing</keyword>
<dbReference type="Proteomes" id="UP001430701">
    <property type="component" value="Unassembled WGS sequence"/>
</dbReference>
<evidence type="ECO:0000313" key="9">
    <source>
        <dbReference type="EMBL" id="MCD8472792.1"/>
    </source>
</evidence>
<keyword evidence="4 7" id="KW-0255">Endonuclease</keyword>
<protein>
    <recommendedName>
        <fullName evidence="7 8">Ribonuclease P protein component</fullName>
        <shortName evidence="7">RNase P protein</shortName>
        <shortName evidence="7">RNaseP protein</shortName>
        <ecNumber evidence="7 8">3.1.26.5</ecNumber>
    </recommendedName>
    <alternativeName>
        <fullName evidence="7">Protein C5</fullName>
    </alternativeName>
</protein>
<organism evidence="9 10">
    <name type="scientific">Xylella taiwanensis</name>
    <dbReference type="NCBI Taxonomy" id="1444770"/>
    <lineage>
        <taxon>Bacteria</taxon>
        <taxon>Pseudomonadati</taxon>
        <taxon>Pseudomonadota</taxon>
        <taxon>Gammaproteobacteria</taxon>
        <taxon>Lysobacterales</taxon>
        <taxon>Lysobacteraceae</taxon>
        <taxon>Xylella</taxon>
    </lineage>
</organism>
<comment type="similarity">
    <text evidence="7">Belongs to the RnpA family.</text>
</comment>
<name>A0ABS8TS33_9GAMM</name>
<evidence type="ECO:0000256" key="4">
    <source>
        <dbReference type="ARBA" id="ARBA00022759"/>
    </source>
</evidence>
<dbReference type="HAMAP" id="MF_00227">
    <property type="entry name" value="RNase_P"/>
    <property type="match status" value="1"/>
</dbReference>